<dbReference type="EMBL" id="JACKTY010000029">
    <property type="protein sequence ID" value="MCV7227437.1"/>
    <property type="molecule type" value="Genomic_DNA"/>
</dbReference>
<dbReference type="Proteomes" id="UP001526201">
    <property type="component" value="Unassembled WGS sequence"/>
</dbReference>
<keyword evidence="2" id="KW-1185">Reference proteome</keyword>
<comment type="caution">
    <text evidence="1">The sequence shown here is derived from an EMBL/GenBank/DDBJ whole genome shotgun (WGS) entry which is preliminary data.</text>
</comment>
<sequence length="135" mass="14275">MVVAVPAGFLPSSGEGDIAATMPGPDRMSATVTIAATDLEPEAAFKKYADSITRNKEYSSLSVLPGDLCGYSGQRLMGSVADKPGQAVEFRDRIAHIWTNTKNYLVAIHLQGPGDTAGFDAAESQLMANFGIRIP</sequence>
<organism evidence="1 2">
    <name type="scientific">Mycolicibacterium komossense</name>
    <dbReference type="NCBI Taxonomy" id="1779"/>
    <lineage>
        <taxon>Bacteria</taxon>
        <taxon>Bacillati</taxon>
        <taxon>Actinomycetota</taxon>
        <taxon>Actinomycetes</taxon>
        <taxon>Mycobacteriales</taxon>
        <taxon>Mycobacteriaceae</taxon>
        <taxon>Mycolicibacterium</taxon>
    </lineage>
</organism>
<protein>
    <recommendedName>
        <fullName evidence="3">Lipoprotein LpqN</fullName>
    </recommendedName>
</protein>
<evidence type="ECO:0008006" key="3">
    <source>
        <dbReference type="Google" id="ProtNLM"/>
    </source>
</evidence>
<evidence type="ECO:0000313" key="1">
    <source>
        <dbReference type="EMBL" id="MCV7227437.1"/>
    </source>
</evidence>
<evidence type="ECO:0000313" key="2">
    <source>
        <dbReference type="Proteomes" id="UP001526201"/>
    </source>
</evidence>
<reference evidence="1 2" key="1">
    <citation type="journal article" date="2022" name="BMC Genomics">
        <title>Comparative genome analysis of mycobacteria focusing on tRNA and non-coding RNA.</title>
        <authorList>
            <person name="Behra P.R.K."/>
            <person name="Pettersson B.M.F."/>
            <person name="Ramesh M."/>
            <person name="Das S."/>
            <person name="Dasgupta S."/>
            <person name="Kirsebom L.A."/>
        </authorList>
    </citation>
    <scope>NUCLEOTIDE SEQUENCE [LARGE SCALE GENOMIC DNA]</scope>
    <source>
        <strain evidence="1 2">DSM 44078</strain>
    </source>
</reference>
<proteinExistence type="predicted"/>
<accession>A0ABT3CD86</accession>
<name>A0ABT3CD86_9MYCO</name>
<gene>
    <name evidence="1" type="ORF">H7J73_15490</name>
</gene>